<keyword evidence="6" id="KW-1185">Reference proteome</keyword>
<dbReference type="InterPro" id="IPR050430">
    <property type="entry name" value="Peptidase_S1"/>
</dbReference>
<dbReference type="Gene3D" id="2.40.10.10">
    <property type="entry name" value="Trypsin-like serine proteases"/>
    <property type="match status" value="1"/>
</dbReference>
<dbReference type="PROSITE" id="PS00134">
    <property type="entry name" value="TRYPSIN_HIS"/>
    <property type="match status" value="1"/>
</dbReference>
<dbReference type="InterPro" id="IPR009003">
    <property type="entry name" value="Peptidase_S1_PA"/>
</dbReference>
<accession>A0A8J4BHM3</accession>
<dbReference type="Proteomes" id="UP000747399">
    <property type="component" value="Unassembled WGS sequence"/>
</dbReference>
<feature type="compositionally biased region" description="Basic and acidic residues" evidence="3">
    <location>
        <begin position="510"/>
        <end position="528"/>
    </location>
</feature>
<feature type="region of interest" description="Disordered" evidence="3">
    <location>
        <begin position="423"/>
        <end position="477"/>
    </location>
</feature>
<proteinExistence type="inferred from homology"/>
<protein>
    <recommendedName>
        <fullName evidence="4">Peptidase S1 domain-containing protein</fullName>
    </recommendedName>
</protein>
<comment type="similarity">
    <text evidence="1">Belongs to the peptidase S1 family.</text>
</comment>
<dbReference type="EMBL" id="BNCO01000045">
    <property type="protein sequence ID" value="GIL61416.1"/>
    <property type="molecule type" value="Genomic_DNA"/>
</dbReference>
<dbReference type="CDD" id="cd00190">
    <property type="entry name" value="Tryp_SPc"/>
    <property type="match status" value="1"/>
</dbReference>
<reference evidence="5" key="1">
    <citation type="journal article" date="2021" name="Proc. Natl. Acad. Sci. U.S.A.">
        <title>Three genomes in the algal genus Volvox reveal the fate of a haploid sex-determining region after a transition to homothallism.</title>
        <authorList>
            <person name="Yamamoto K."/>
            <person name="Hamaji T."/>
            <person name="Kawai-Toyooka H."/>
            <person name="Matsuzaki R."/>
            <person name="Takahashi F."/>
            <person name="Nishimura Y."/>
            <person name="Kawachi M."/>
            <person name="Noguchi H."/>
            <person name="Minakuchi Y."/>
            <person name="Umen J.G."/>
            <person name="Toyoda A."/>
            <person name="Nozaki H."/>
        </authorList>
    </citation>
    <scope>NUCLEOTIDE SEQUENCE</scope>
    <source>
        <strain evidence="5">NIES-3780</strain>
    </source>
</reference>
<gene>
    <name evidence="5" type="ORF">Vafri_15822</name>
</gene>
<dbReference type="Pfam" id="PF00089">
    <property type="entry name" value="Trypsin"/>
    <property type="match status" value="2"/>
</dbReference>
<dbReference type="GO" id="GO:0004252">
    <property type="term" value="F:serine-type endopeptidase activity"/>
    <property type="evidence" value="ECO:0007669"/>
    <property type="project" value="InterPro"/>
</dbReference>
<evidence type="ECO:0000313" key="5">
    <source>
        <dbReference type="EMBL" id="GIL61416.1"/>
    </source>
</evidence>
<dbReference type="InterPro" id="IPR001314">
    <property type="entry name" value="Peptidase_S1A"/>
</dbReference>
<dbReference type="PANTHER" id="PTHR24276:SF91">
    <property type="entry name" value="AT26814P-RELATED"/>
    <property type="match status" value="1"/>
</dbReference>
<comment type="caution">
    <text evidence="5">The sequence shown here is derived from an EMBL/GenBank/DDBJ whole genome shotgun (WGS) entry which is preliminary data.</text>
</comment>
<evidence type="ECO:0000256" key="3">
    <source>
        <dbReference type="SAM" id="MobiDB-lite"/>
    </source>
</evidence>
<evidence type="ECO:0000256" key="1">
    <source>
        <dbReference type="ARBA" id="ARBA00007664"/>
    </source>
</evidence>
<feature type="domain" description="Peptidase S1" evidence="4">
    <location>
        <begin position="174"/>
        <end position="495"/>
    </location>
</feature>
<dbReference type="InterPro" id="IPR043504">
    <property type="entry name" value="Peptidase_S1_PA_chymotrypsin"/>
</dbReference>
<sequence>MGTEMRTRTRGVQGWEPVAGRRGASGCGGARAVPWVVIGLRSCAWLTALFLAHQYLMLLAMASSSTRLSFSPSSSSAAAAGAAANAGPHSPSPGMHGAFFPGFAPPTRLRDLAAWWGPRSVIPSTGASAAPSCGDGDIRQPEFLKHGSVSTDPRVGGSDDDQAPQARTRGRRLIQRGSEASISRHPYVAVVARSDGSYLCAGSLVHPRVVVTAGHCVSPSVGGTVNPLVYLGLERLKRTAAGGSGGGAVSSASGGAGGSGSRLVVAAAASGAILVNALAALVGLGSTGGLAGGPAIRSRSVPHPKYNPGIFDYDVALLILDKDAPSTSQPIRVAPTGGSLPRSAPMTVLGWGATEENSLSEDLRRGAVKQLDKATCQELFRPYGTAITARMMCTAGRTCAGDSGGPVIFNDNLGLYDKHDDDSDDEFIDINDEHEPDGGDTDSDGGSPGSDVLVGHVSFGFPRRKGQGCPQPNPATVFTDLRNADVNFWLRRKLAEIHQQMAEEDLTLSEDGKGTDGDHDDKDGKGQDQEPYQDGDADDDKSRSSKTTKMKAKTATTANGGVKKGLL</sequence>
<feature type="region of interest" description="Disordered" evidence="3">
    <location>
        <begin position="141"/>
        <end position="177"/>
    </location>
</feature>
<feature type="region of interest" description="Disordered" evidence="3">
    <location>
        <begin position="505"/>
        <end position="567"/>
    </location>
</feature>
<feature type="compositionally biased region" description="Low complexity" evidence="3">
    <location>
        <begin position="553"/>
        <end position="567"/>
    </location>
</feature>
<dbReference type="PANTHER" id="PTHR24276">
    <property type="entry name" value="POLYSERASE-RELATED"/>
    <property type="match status" value="1"/>
</dbReference>
<dbReference type="InterPro" id="IPR018114">
    <property type="entry name" value="TRYPSIN_HIS"/>
</dbReference>
<evidence type="ECO:0000313" key="6">
    <source>
        <dbReference type="Proteomes" id="UP000747399"/>
    </source>
</evidence>
<dbReference type="InterPro" id="IPR001254">
    <property type="entry name" value="Trypsin_dom"/>
</dbReference>
<dbReference type="SMART" id="SM00020">
    <property type="entry name" value="Tryp_SPc"/>
    <property type="match status" value="1"/>
</dbReference>
<keyword evidence="2" id="KW-1015">Disulfide bond</keyword>
<evidence type="ECO:0000256" key="2">
    <source>
        <dbReference type="ARBA" id="ARBA00023157"/>
    </source>
</evidence>
<dbReference type="PRINTS" id="PR00722">
    <property type="entry name" value="CHYMOTRYPSIN"/>
</dbReference>
<dbReference type="GO" id="GO:0006508">
    <property type="term" value="P:proteolysis"/>
    <property type="evidence" value="ECO:0007669"/>
    <property type="project" value="InterPro"/>
</dbReference>
<dbReference type="PROSITE" id="PS50240">
    <property type="entry name" value="TRYPSIN_DOM"/>
    <property type="match status" value="1"/>
</dbReference>
<name>A0A8J4BHM3_9CHLO</name>
<organism evidence="5 6">
    <name type="scientific">Volvox africanus</name>
    <dbReference type="NCBI Taxonomy" id="51714"/>
    <lineage>
        <taxon>Eukaryota</taxon>
        <taxon>Viridiplantae</taxon>
        <taxon>Chlorophyta</taxon>
        <taxon>core chlorophytes</taxon>
        <taxon>Chlorophyceae</taxon>
        <taxon>CS clade</taxon>
        <taxon>Chlamydomonadales</taxon>
        <taxon>Volvocaceae</taxon>
        <taxon>Volvox</taxon>
    </lineage>
</organism>
<dbReference type="SUPFAM" id="SSF50494">
    <property type="entry name" value="Trypsin-like serine proteases"/>
    <property type="match status" value="1"/>
</dbReference>
<evidence type="ECO:0000259" key="4">
    <source>
        <dbReference type="PROSITE" id="PS50240"/>
    </source>
</evidence>
<dbReference type="AlphaFoldDB" id="A0A8J4BHM3"/>